<organism evidence="1 2">
    <name type="scientific">Vibrio amylolyticus</name>
    <dbReference type="NCBI Taxonomy" id="2847292"/>
    <lineage>
        <taxon>Bacteria</taxon>
        <taxon>Pseudomonadati</taxon>
        <taxon>Pseudomonadota</taxon>
        <taxon>Gammaproteobacteria</taxon>
        <taxon>Vibrionales</taxon>
        <taxon>Vibrionaceae</taxon>
        <taxon>Vibrio</taxon>
    </lineage>
</organism>
<proteinExistence type="predicted"/>
<comment type="caution">
    <text evidence="1">The sequence shown here is derived from an EMBL/GenBank/DDBJ whole genome shotgun (WGS) entry which is preliminary data.</text>
</comment>
<evidence type="ECO:0000313" key="1">
    <source>
        <dbReference type="EMBL" id="MCK6265890.1"/>
    </source>
</evidence>
<accession>A0A9X1XNU9</accession>
<protein>
    <submittedName>
        <fullName evidence="1">Uncharacterized protein</fullName>
    </submittedName>
</protein>
<dbReference type="RefSeq" id="WP_248010951.1">
    <property type="nucleotide sequence ID" value="NZ_JAJHVV010000040.1"/>
</dbReference>
<gene>
    <name evidence="1" type="ORF">KP803_21780</name>
</gene>
<sequence length="215" mass="25534">LSLSGVQHMKIKSGSEADYHQCIAIKHEYFKCRDAFEQFRQSAEHLILSGHDKYKSYRAYNSYSYFIHHLYEFLIACHARDFENKDITDKKGPPKNSFIDSLIEEDAYRVVNARIDRIRRGKAPSYENDISHYEKLLPVPESFAKDFRVYRNKVAGHASYERTKDRNLTDFYLKYHFYLYLLFVDVGEFWGREGSDFPELEDVTNFMKAMAHEYT</sequence>
<feature type="non-terminal residue" evidence="1">
    <location>
        <position position="1"/>
    </location>
</feature>
<evidence type="ECO:0000313" key="2">
    <source>
        <dbReference type="Proteomes" id="UP001139559"/>
    </source>
</evidence>
<keyword evidence="2" id="KW-1185">Reference proteome</keyword>
<name>A0A9X1XNU9_9VIBR</name>
<dbReference type="EMBL" id="JAJHVV010000040">
    <property type="protein sequence ID" value="MCK6265890.1"/>
    <property type="molecule type" value="Genomic_DNA"/>
</dbReference>
<dbReference type="AlphaFoldDB" id="A0A9X1XNU9"/>
<dbReference type="Proteomes" id="UP001139559">
    <property type="component" value="Unassembled WGS sequence"/>
</dbReference>
<reference evidence="1" key="1">
    <citation type="submission" date="2021-11" db="EMBL/GenBank/DDBJ databases">
        <title>Vibrio ZSDE26 sp. nov. and Vibrio ZSDZ34 sp. nov., isolated from coastal seawater in Qingdao.</title>
        <authorList>
            <person name="Zhang P."/>
        </authorList>
    </citation>
    <scope>NUCLEOTIDE SEQUENCE</scope>
    <source>
        <strain evidence="1">ZSDE26</strain>
    </source>
</reference>